<dbReference type="FunCoup" id="E1ZUY7">
    <property type="interactions" value="838"/>
</dbReference>
<evidence type="ECO:0000256" key="5">
    <source>
        <dbReference type="ARBA" id="ARBA00022490"/>
    </source>
</evidence>
<keyword evidence="4" id="KW-1003">Cell membrane</keyword>
<evidence type="ECO:0000259" key="11">
    <source>
        <dbReference type="PROSITE" id="PS50108"/>
    </source>
</evidence>
<dbReference type="EMBL" id="GL434335">
    <property type="protein sequence ID" value="EFN74985.1"/>
    <property type="molecule type" value="Genomic_DNA"/>
</dbReference>
<reference evidence="12 13" key="1">
    <citation type="journal article" date="2010" name="Science">
        <title>Genomic comparison of the ants Camponotus floridanus and Harpegnathos saltator.</title>
        <authorList>
            <person name="Bonasio R."/>
            <person name="Zhang G."/>
            <person name="Ye C."/>
            <person name="Mutti N.S."/>
            <person name="Fang X."/>
            <person name="Qin N."/>
            <person name="Donahue G."/>
            <person name="Yang P."/>
            <person name="Li Q."/>
            <person name="Li C."/>
            <person name="Zhang P."/>
            <person name="Huang Z."/>
            <person name="Berger S.L."/>
            <person name="Reinberg D."/>
            <person name="Wang J."/>
            <person name="Liebig J."/>
        </authorList>
    </citation>
    <scope>NUCLEOTIDE SEQUENCE [LARGE SCALE GENOMIC DNA]</scope>
    <source>
        <strain evidence="13">C129</strain>
    </source>
</reference>
<dbReference type="Gene3D" id="3.90.810.10">
    <property type="entry name" value="CRIB domain"/>
    <property type="match status" value="1"/>
</dbReference>
<keyword evidence="9" id="KW-0206">Cytoskeleton</keyword>
<dbReference type="GO" id="GO:0005856">
    <property type="term" value="C:cytoskeleton"/>
    <property type="evidence" value="ECO:0007669"/>
    <property type="project" value="UniProtKB-SubCell"/>
</dbReference>
<keyword evidence="5" id="KW-0963">Cytoplasm</keyword>
<evidence type="ECO:0000256" key="6">
    <source>
        <dbReference type="ARBA" id="ARBA00022960"/>
    </source>
</evidence>
<feature type="domain" description="CRIB" evidence="11">
    <location>
        <begin position="43"/>
        <end position="56"/>
    </location>
</feature>
<comment type="similarity">
    <text evidence="3">Belongs to the CDC42SE/SPEC family.</text>
</comment>
<dbReference type="GO" id="GO:0008360">
    <property type="term" value="P:regulation of cell shape"/>
    <property type="evidence" value="ECO:0007669"/>
    <property type="project" value="UniProtKB-KW"/>
</dbReference>
<gene>
    <name evidence="12" type="ORF">EAG_05128</name>
</gene>
<keyword evidence="7" id="KW-0472">Membrane</keyword>
<evidence type="ECO:0000256" key="8">
    <source>
        <dbReference type="ARBA" id="ARBA00023139"/>
    </source>
</evidence>
<dbReference type="CDD" id="cd00132">
    <property type="entry name" value="CRIB"/>
    <property type="match status" value="1"/>
</dbReference>
<evidence type="ECO:0000256" key="9">
    <source>
        <dbReference type="ARBA" id="ARBA00023212"/>
    </source>
</evidence>
<sequence length="110" mass="12330">MAGDSELWVQCFTCCLTPRATRNTGRRNNSRPHQRLRIDRSMIGVPTNFRHTAHISSGDIDMSIAQLADLQAQMQRKGSYNGDFGAKNRDTSISIIVKLLEAGKSPDRRI</sequence>
<dbReference type="PANTHER" id="PTHR13502">
    <property type="entry name" value="CDC42 SMALL EFFECTOR PROTEIN HOMOLOG"/>
    <property type="match status" value="1"/>
</dbReference>
<evidence type="ECO:0000256" key="2">
    <source>
        <dbReference type="ARBA" id="ARBA00004245"/>
    </source>
</evidence>
<dbReference type="PROSITE" id="PS50108">
    <property type="entry name" value="CRIB"/>
    <property type="match status" value="1"/>
</dbReference>
<keyword evidence="10" id="KW-0449">Lipoprotein</keyword>
<proteinExistence type="inferred from homology"/>
<evidence type="ECO:0000313" key="13">
    <source>
        <dbReference type="Proteomes" id="UP000000311"/>
    </source>
</evidence>
<evidence type="ECO:0000256" key="10">
    <source>
        <dbReference type="ARBA" id="ARBA00023288"/>
    </source>
</evidence>
<dbReference type="InterPro" id="IPR039056">
    <property type="entry name" value="SPEC"/>
</dbReference>
<dbReference type="Proteomes" id="UP000000311">
    <property type="component" value="Unassembled WGS sequence"/>
</dbReference>
<keyword evidence="6" id="KW-0133">Cell shape</keyword>
<name>E1ZUY7_CAMFO</name>
<keyword evidence="13" id="KW-1185">Reference proteome</keyword>
<comment type="subcellular location">
    <subcellularLocation>
        <location evidence="1">Cell membrane</location>
        <topology evidence="1">Lipid-anchor</topology>
    </subcellularLocation>
    <subcellularLocation>
        <location evidence="2">Cytoplasm</location>
        <location evidence="2">Cytoskeleton</location>
    </subcellularLocation>
</comment>
<dbReference type="GO" id="GO:0031267">
    <property type="term" value="F:small GTPase binding"/>
    <property type="evidence" value="ECO:0007669"/>
    <property type="project" value="InterPro"/>
</dbReference>
<evidence type="ECO:0000256" key="1">
    <source>
        <dbReference type="ARBA" id="ARBA00004193"/>
    </source>
</evidence>
<organism evidence="13">
    <name type="scientific">Camponotus floridanus</name>
    <name type="common">Florida carpenter ant</name>
    <dbReference type="NCBI Taxonomy" id="104421"/>
    <lineage>
        <taxon>Eukaryota</taxon>
        <taxon>Metazoa</taxon>
        <taxon>Ecdysozoa</taxon>
        <taxon>Arthropoda</taxon>
        <taxon>Hexapoda</taxon>
        <taxon>Insecta</taxon>
        <taxon>Pterygota</taxon>
        <taxon>Neoptera</taxon>
        <taxon>Endopterygota</taxon>
        <taxon>Hymenoptera</taxon>
        <taxon>Apocrita</taxon>
        <taxon>Aculeata</taxon>
        <taxon>Formicoidea</taxon>
        <taxon>Formicidae</taxon>
        <taxon>Formicinae</taxon>
        <taxon>Camponotus</taxon>
    </lineage>
</organism>
<dbReference type="InParanoid" id="E1ZUY7"/>
<dbReference type="AlphaFoldDB" id="E1ZUY7"/>
<dbReference type="OMA" id="CCIGGQP"/>
<keyword evidence="8" id="KW-0564">Palmitate</keyword>
<evidence type="ECO:0000256" key="7">
    <source>
        <dbReference type="ARBA" id="ARBA00023136"/>
    </source>
</evidence>
<dbReference type="OrthoDB" id="5559822at2759"/>
<dbReference type="GO" id="GO:0005886">
    <property type="term" value="C:plasma membrane"/>
    <property type="evidence" value="ECO:0007669"/>
    <property type="project" value="UniProtKB-SubCell"/>
</dbReference>
<accession>E1ZUY7</accession>
<protein>
    <submittedName>
        <fullName evidence="12">CDC42 small effector protein-like protein</fullName>
    </submittedName>
</protein>
<dbReference type="InterPro" id="IPR000095">
    <property type="entry name" value="CRIB_dom"/>
</dbReference>
<dbReference type="InterPro" id="IPR036936">
    <property type="entry name" value="CRIB_dom_sf"/>
</dbReference>
<dbReference type="STRING" id="104421.E1ZUY7"/>
<dbReference type="PANTHER" id="PTHR13502:SF6">
    <property type="entry name" value="CDC42 SMALL EFFECTOR PROTEIN HOMOLOG"/>
    <property type="match status" value="1"/>
</dbReference>
<dbReference type="GO" id="GO:0035023">
    <property type="term" value="P:regulation of Rho protein signal transduction"/>
    <property type="evidence" value="ECO:0007669"/>
    <property type="project" value="InterPro"/>
</dbReference>
<evidence type="ECO:0000313" key="12">
    <source>
        <dbReference type="EMBL" id="EFN74985.1"/>
    </source>
</evidence>
<evidence type="ECO:0000256" key="3">
    <source>
        <dbReference type="ARBA" id="ARBA00005720"/>
    </source>
</evidence>
<evidence type="ECO:0000256" key="4">
    <source>
        <dbReference type="ARBA" id="ARBA00022475"/>
    </source>
</evidence>